<evidence type="ECO:0000313" key="9">
    <source>
        <dbReference type="EMBL" id="SEN43252.1"/>
    </source>
</evidence>
<feature type="region of interest" description="Disordered" evidence="7">
    <location>
        <begin position="581"/>
        <end position="604"/>
    </location>
</feature>
<feature type="transmembrane region" description="Helical" evidence="8">
    <location>
        <begin position="383"/>
        <end position="403"/>
    </location>
</feature>
<dbReference type="GO" id="GO:0022857">
    <property type="term" value="F:transmembrane transporter activity"/>
    <property type="evidence" value="ECO:0007669"/>
    <property type="project" value="InterPro"/>
</dbReference>
<feature type="transmembrane region" description="Helical" evidence="8">
    <location>
        <begin position="543"/>
        <end position="563"/>
    </location>
</feature>
<sequence length="604" mass="65199">MCPLRFSDRVTRPVRQWAGGHPRREDVSGDTDHTADEGERTVRERLFHADFDRDPSDVTVRRFGIAVHRIVFPLSLAVLVAFVALTLGLGEQAADTYQAVSAAVNARFGWLYVLAVNVFLLALLVFGFGRFGAVRLGGPDAEPEFSRPAWLAMLFTSGMGIGLLFFGVAEPMYHFLSGGGSFFDAAPRSPAAGRAAMAITMFHWGFHPWAIYGVVGLGLAFFAYNRNLPLAFRSVFYPVLGARIYDWPGHVVDLTAVVATVFGLATTTGLGAIQITAGVDFLARNTVAMGVPAGIGTSVLVIAILVGCTTLSVLAGLEDGIRRLAKANVVLMGLLLLFVFVAGPTVFLLDAFDSAIGVYLGNFLELSFYTEAFAGTAAGWQHAWTIFFWGFWISWAPFVGLFVARISKGRTVREFVAGVLLVPTLFSLLWMAAFNGAALFVELHVRSGGIVGPLQEQGRGVALFQMLSFYPFTLLTALIATATLVTFFVTSADSGSLVVSYLTAGGTRDETPATRQRVLWPIIIGLTATVLLVGNGLDALQTAVVTAGLPFAVVILVMVYTIYRGLARELAVHRSAAYREATESRAGRDPDASRHHSSDRRHEK</sequence>
<evidence type="ECO:0000256" key="3">
    <source>
        <dbReference type="ARBA" id="ARBA00022475"/>
    </source>
</evidence>
<feature type="transmembrane region" description="Helical" evidence="8">
    <location>
        <begin position="295"/>
        <end position="317"/>
    </location>
</feature>
<organism evidence="9 10">
    <name type="scientific">Halorientalis persicus</name>
    <dbReference type="NCBI Taxonomy" id="1367881"/>
    <lineage>
        <taxon>Archaea</taxon>
        <taxon>Methanobacteriati</taxon>
        <taxon>Methanobacteriota</taxon>
        <taxon>Stenosarchaea group</taxon>
        <taxon>Halobacteria</taxon>
        <taxon>Halobacteriales</taxon>
        <taxon>Haloarculaceae</taxon>
        <taxon>Halorientalis</taxon>
    </lineage>
</organism>
<reference evidence="10" key="1">
    <citation type="submission" date="2016-10" db="EMBL/GenBank/DDBJ databases">
        <authorList>
            <person name="Varghese N."/>
            <person name="Submissions S."/>
        </authorList>
    </citation>
    <scope>NUCLEOTIDE SEQUENCE [LARGE SCALE GENOMIC DNA]</scope>
    <source>
        <strain evidence="10">IBRC-M 10043</strain>
    </source>
</reference>
<protein>
    <submittedName>
        <fullName evidence="9">Choline/glycine/proline betaine transport protein</fullName>
    </submittedName>
</protein>
<feature type="transmembrane region" description="Helical" evidence="8">
    <location>
        <begin position="70"/>
        <end position="89"/>
    </location>
</feature>
<accession>A0A1H8GGW5</accession>
<dbReference type="NCBIfam" id="TIGR00842">
    <property type="entry name" value="bcct"/>
    <property type="match status" value="1"/>
</dbReference>
<dbReference type="GO" id="GO:0005886">
    <property type="term" value="C:plasma membrane"/>
    <property type="evidence" value="ECO:0007669"/>
    <property type="project" value="UniProtKB-SubCell"/>
</dbReference>
<dbReference type="EMBL" id="FOCX01000003">
    <property type="protein sequence ID" value="SEN43252.1"/>
    <property type="molecule type" value="Genomic_DNA"/>
</dbReference>
<evidence type="ECO:0000256" key="6">
    <source>
        <dbReference type="ARBA" id="ARBA00023136"/>
    </source>
</evidence>
<evidence type="ECO:0000256" key="2">
    <source>
        <dbReference type="ARBA" id="ARBA00022448"/>
    </source>
</evidence>
<dbReference type="PANTHER" id="PTHR30047:SF7">
    <property type="entry name" value="HIGH-AFFINITY CHOLINE TRANSPORT PROTEIN"/>
    <property type="match status" value="1"/>
</dbReference>
<feature type="transmembrane region" description="Helical" evidence="8">
    <location>
        <begin position="109"/>
        <end position="128"/>
    </location>
</feature>
<dbReference type="Proteomes" id="UP000198775">
    <property type="component" value="Unassembled WGS sequence"/>
</dbReference>
<dbReference type="AlphaFoldDB" id="A0A1H8GGW5"/>
<keyword evidence="2" id="KW-0813">Transport</keyword>
<feature type="region of interest" description="Disordered" evidence="7">
    <location>
        <begin position="17"/>
        <end position="37"/>
    </location>
</feature>
<feature type="transmembrane region" description="Helical" evidence="8">
    <location>
        <begin position="149"/>
        <end position="169"/>
    </location>
</feature>
<feature type="transmembrane region" description="Helical" evidence="8">
    <location>
        <begin position="329"/>
        <end position="349"/>
    </location>
</feature>
<evidence type="ECO:0000256" key="5">
    <source>
        <dbReference type="ARBA" id="ARBA00022989"/>
    </source>
</evidence>
<keyword evidence="3" id="KW-1003">Cell membrane</keyword>
<feature type="transmembrane region" description="Helical" evidence="8">
    <location>
        <begin position="251"/>
        <end position="275"/>
    </location>
</feature>
<evidence type="ECO:0000256" key="1">
    <source>
        <dbReference type="ARBA" id="ARBA00004651"/>
    </source>
</evidence>
<feature type="transmembrane region" description="Helical" evidence="8">
    <location>
        <begin position="461"/>
        <end position="489"/>
    </location>
</feature>
<dbReference type="PANTHER" id="PTHR30047">
    <property type="entry name" value="HIGH-AFFINITY CHOLINE TRANSPORT PROTEIN-RELATED"/>
    <property type="match status" value="1"/>
</dbReference>
<dbReference type="Pfam" id="PF02028">
    <property type="entry name" value="BCCT"/>
    <property type="match status" value="1"/>
</dbReference>
<evidence type="ECO:0000256" key="7">
    <source>
        <dbReference type="SAM" id="MobiDB-lite"/>
    </source>
</evidence>
<feature type="compositionally biased region" description="Basic and acidic residues" evidence="7">
    <location>
        <begin position="22"/>
        <end position="37"/>
    </location>
</feature>
<evidence type="ECO:0000256" key="4">
    <source>
        <dbReference type="ARBA" id="ARBA00022692"/>
    </source>
</evidence>
<keyword evidence="4 8" id="KW-0812">Transmembrane</keyword>
<proteinExistence type="predicted"/>
<keyword evidence="5 8" id="KW-1133">Transmembrane helix</keyword>
<evidence type="ECO:0000256" key="8">
    <source>
        <dbReference type="SAM" id="Phobius"/>
    </source>
</evidence>
<gene>
    <name evidence="9" type="ORF">SAMN05216388_100398</name>
</gene>
<feature type="transmembrane region" description="Helical" evidence="8">
    <location>
        <begin position="206"/>
        <end position="224"/>
    </location>
</feature>
<keyword evidence="6 8" id="KW-0472">Membrane</keyword>
<name>A0A1H8GGW5_9EURY</name>
<dbReference type="InterPro" id="IPR000060">
    <property type="entry name" value="BCCT_transptr"/>
</dbReference>
<feature type="transmembrane region" description="Helical" evidence="8">
    <location>
        <begin position="415"/>
        <end position="441"/>
    </location>
</feature>
<keyword evidence="10" id="KW-1185">Reference proteome</keyword>
<evidence type="ECO:0000313" key="10">
    <source>
        <dbReference type="Proteomes" id="UP000198775"/>
    </source>
</evidence>
<comment type="subcellular location">
    <subcellularLocation>
        <location evidence="1">Cell membrane</location>
        <topology evidence="1">Multi-pass membrane protein</topology>
    </subcellularLocation>
</comment>
<feature type="transmembrane region" description="Helical" evidence="8">
    <location>
        <begin position="518"/>
        <end position="537"/>
    </location>
</feature>